<organism evidence="2 3">
    <name type="scientific">Aspergillus coremiiformis</name>
    <dbReference type="NCBI Taxonomy" id="138285"/>
    <lineage>
        <taxon>Eukaryota</taxon>
        <taxon>Fungi</taxon>
        <taxon>Dikarya</taxon>
        <taxon>Ascomycota</taxon>
        <taxon>Pezizomycotina</taxon>
        <taxon>Eurotiomycetes</taxon>
        <taxon>Eurotiomycetidae</taxon>
        <taxon>Eurotiales</taxon>
        <taxon>Aspergillaceae</taxon>
        <taxon>Aspergillus</taxon>
        <taxon>Aspergillus subgen. Circumdati</taxon>
    </lineage>
</organism>
<accession>A0A5N6YWW3</accession>
<dbReference type="EMBL" id="ML739308">
    <property type="protein sequence ID" value="KAE8349423.1"/>
    <property type="molecule type" value="Genomic_DNA"/>
</dbReference>
<evidence type="ECO:0000313" key="3">
    <source>
        <dbReference type="Proteomes" id="UP000327118"/>
    </source>
</evidence>
<keyword evidence="1" id="KW-0812">Transmembrane</keyword>
<sequence>MPLHNQDYVLSSCHSTWDSANARLSSCAMRYFSIIPGIIVLIIGLGRALSCSSLTRRPKWMRPFILEEPPCPELPSERPRQRTGWAMTLLAISTIGFAAELMKVVPHRSILSNIMPLVPWVSPERSLAQPKLNDHRQRLLF</sequence>
<feature type="transmembrane region" description="Helical" evidence="1">
    <location>
        <begin position="31"/>
        <end position="50"/>
    </location>
</feature>
<protein>
    <submittedName>
        <fullName evidence="2">Uncharacterized protein</fullName>
    </submittedName>
</protein>
<reference evidence="3" key="1">
    <citation type="submission" date="2019-04" db="EMBL/GenBank/DDBJ databases">
        <title>Friends and foes A comparative genomics studyof 23 Aspergillus species from section Flavi.</title>
        <authorList>
            <consortium name="DOE Joint Genome Institute"/>
            <person name="Kjaerbolling I."/>
            <person name="Vesth T."/>
            <person name="Frisvad J.C."/>
            <person name="Nybo J.L."/>
            <person name="Theobald S."/>
            <person name="Kildgaard S."/>
            <person name="Isbrandt T."/>
            <person name="Kuo A."/>
            <person name="Sato A."/>
            <person name="Lyhne E.K."/>
            <person name="Kogle M.E."/>
            <person name="Wiebenga A."/>
            <person name="Kun R.S."/>
            <person name="Lubbers R.J."/>
            <person name="Makela M.R."/>
            <person name="Barry K."/>
            <person name="Chovatia M."/>
            <person name="Clum A."/>
            <person name="Daum C."/>
            <person name="Haridas S."/>
            <person name="He G."/>
            <person name="LaButti K."/>
            <person name="Lipzen A."/>
            <person name="Mondo S."/>
            <person name="Riley R."/>
            <person name="Salamov A."/>
            <person name="Simmons B.A."/>
            <person name="Magnuson J.K."/>
            <person name="Henrissat B."/>
            <person name="Mortensen U.H."/>
            <person name="Larsen T.O."/>
            <person name="Devries R.P."/>
            <person name="Grigoriev I.V."/>
            <person name="Machida M."/>
            <person name="Baker S.E."/>
            <person name="Andersen M.R."/>
        </authorList>
    </citation>
    <scope>NUCLEOTIDE SEQUENCE [LARGE SCALE GENOMIC DNA]</scope>
    <source>
        <strain evidence="3">CBS 553.77</strain>
    </source>
</reference>
<evidence type="ECO:0000313" key="2">
    <source>
        <dbReference type="EMBL" id="KAE8349423.1"/>
    </source>
</evidence>
<proteinExistence type="predicted"/>
<dbReference type="Proteomes" id="UP000327118">
    <property type="component" value="Unassembled WGS sequence"/>
</dbReference>
<name>A0A5N6YWW3_9EURO</name>
<dbReference type="AlphaFoldDB" id="A0A5N6YWW3"/>
<evidence type="ECO:0000256" key="1">
    <source>
        <dbReference type="SAM" id="Phobius"/>
    </source>
</evidence>
<keyword evidence="3" id="KW-1185">Reference proteome</keyword>
<gene>
    <name evidence="2" type="ORF">BDV28DRAFT_61315</name>
</gene>
<keyword evidence="1" id="KW-1133">Transmembrane helix</keyword>
<keyword evidence="1" id="KW-0472">Membrane</keyword>